<name>A0AAW2Z178_9EUKA</name>
<keyword evidence="2 5" id="KW-0689">Ribosomal protein</keyword>
<protein>
    <submittedName>
        <fullName evidence="5">Large subunit ribosomal protein LP1</fullName>
    </submittedName>
</protein>
<dbReference type="AlphaFoldDB" id="A0AAW2Z178"/>
<keyword evidence="6" id="KW-1185">Reference proteome</keyword>
<proteinExistence type="inferred from homology"/>
<evidence type="ECO:0000313" key="5">
    <source>
        <dbReference type="EMBL" id="KAL0483027.1"/>
    </source>
</evidence>
<gene>
    <name evidence="5" type="ORF">AKO1_014940</name>
</gene>
<accession>A0AAW2Z178</accession>
<dbReference type="Proteomes" id="UP001431209">
    <property type="component" value="Unassembled WGS sequence"/>
</dbReference>
<keyword evidence="3" id="KW-0687">Ribonucleoprotein</keyword>
<evidence type="ECO:0000256" key="1">
    <source>
        <dbReference type="ARBA" id="ARBA00005436"/>
    </source>
</evidence>
<dbReference type="Gene3D" id="1.10.10.1410">
    <property type="match status" value="1"/>
</dbReference>
<dbReference type="Pfam" id="PF00428">
    <property type="entry name" value="Ribosomal_60s"/>
    <property type="match status" value="1"/>
</dbReference>
<comment type="similarity">
    <text evidence="1">Belongs to the eukaryotic ribosomal protein P1/P2 family.</text>
</comment>
<feature type="compositionally biased region" description="Low complexity" evidence="4">
    <location>
        <begin position="76"/>
        <end position="92"/>
    </location>
</feature>
<dbReference type="EMBL" id="JAOPGA020000925">
    <property type="protein sequence ID" value="KAL0483027.1"/>
    <property type="molecule type" value="Genomic_DNA"/>
</dbReference>
<reference evidence="5 6" key="1">
    <citation type="submission" date="2024-03" db="EMBL/GenBank/DDBJ databases">
        <title>The Acrasis kona genome and developmental transcriptomes reveal deep origins of eukaryotic multicellular pathways.</title>
        <authorList>
            <person name="Sheikh S."/>
            <person name="Fu C.-J."/>
            <person name="Brown M.W."/>
            <person name="Baldauf S.L."/>
        </authorList>
    </citation>
    <scope>NUCLEOTIDE SEQUENCE [LARGE SCALE GENOMIC DNA]</scope>
    <source>
        <strain evidence="5 6">ATCC MYA-3509</strain>
    </source>
</reference>
<evidence type="ECO:0000256" key="3">
    <source>
        <dbReference type="ARBA" id="ARBA00023274"/>
    </source>
</evidence>
<comment type="caution">
    <text evidence="5">The sequence shown here is derived from an EMBL/GenBank/DDBJ whole genome shotgun (WGS) entry which is preliminary data.</text>
</comment>
<dbReference type="InterPro" id="IPR038716">
    <property type="entry name" value="P1/P2_N_sf"/>
</dbReference>
<feature type="compositionally biased region" description="Acidic residues" evidence="4">
    <location>
        <begin position="97"/>
        <end position="106"/>
    </location>
</feature>
<organism evidence="5 6">
    <name type="scientific">Acrasis kona</name>
    <dbReference type="NCBI Taxonomy" id="1008807"/>
    <lineage>
        <taxon>Eukaryota</taxon>
        <taxon>Discoba</taxon>
        <taxon>Heterolobosea</taxon>
        <taxon>Tetramitia</taxon>
        <taxon>Eutetramitia</taxon>
        <taxon>Acrasidae</taxon>
        <taxon>Acrasis</taxon>
    </lineage>
</organism>
<dbReference type="GO" id="GO:1990904">
    <property type="term" value="C:ribonucleoprotein complex"/>
    <property type="evidence" value="ECO:0007669"/>
    <property type="project" value="UniProtKB-KW"/>
</dbReference>
<sequence length="112" mass="11428">MSDLTPQQKKAAASAFAVLLLKDSKKDITAANIKLLTDAAGITVGKSSEVYAKVLSNQETVDSLIKRVTAVGAVSAGSAPAPSSSAPAAAAKVEVKEESEESEEEMGFGGLF</sequence>
<evidence type="ECO:0000256" key="4">
    <source>
        <dbReference type="SAM" id="MobiDB-lite"/>
    </source>
</evidence>
<evidence type="ECO:0000256" key="2">
    <source>
        <dbReference type="ARBA" id="ARBA00022980"/>
    </source>
</evidence>
<dbReference type="GO" id="GO:0005840">
    <property type="term" value="C:ribosome"/>
    <property type="evidence" value="ECO:0007669"/>
    <property type="project" value="UniProtKB-KW"/>
</dbReference>
<feature type="region of interest" description="Disordered" evidence="4">
    <location>
        <begin position="76"/>
        <end position="112"/>
    </location>
</feature>
<evidence type="ECO:0000313" key="6">
    <source>
        <dbReference type="Proteomes" id="UP001431209"/>
    </source>
</evidence>